<protein>
    <submittedName>
        <fullName evidence="9">SNARE-like domain protein</fullName>
    </submittedName>
</protein>
<evidence type="ECO:0000259" key="8">
    <source>
        <dbReference type="Pfam" id="PF09335"/>
    </source>
</evidence>
<dbReference type="InterPro" id="IPR058127">
    <property type="entry name" value="DedA"/>
</dbReference>
<dbReference type="InterPro" id="IPR032818">
    <property type="entry name" value="DedA-like"/>
</dbReference>
<dbReference type="eggNOG" id="COG0586">
    <property type="taxonomic scope" value="Bacteria"/>
</dbReference>
<dbReference type="Pfam" id="PF09335">
    <property type="entry name" value="VTT_dom"/>
    <property type="match status" value="1"/>
</dbReference>
<feature type="domain" description="VTT" evidence="8">
    <location>
        <begin position="48"/>
        <end position="173"/>
    </location>
</feature>
<feature type="transmembrane region" description="Helical" evidence="7">
    <location>
        <begin position="153"/>
        <end position="175"/>
    </location>
</feature>
<dbReference type="RefSeq" id="WP_005673840.1">
    <property type="nucleotide sequence ID" value="NZ_CP146288.1"/>
</dbReference>
<evidence type="ECO:0000256" key="1">
    <source>
        <dbReference type="ARBA" id="ARBA00004651"/>
    </source>
</evidence>
<dbReference type="PANTHER" id="PTHR30353:SF0">
    <property type="entry name" value="TRANSMEMBRANE PROTEIN"/>
    <property type="match status" value="1"/>
</dbReference>
<feature type="transmembrane region" description="Helical" evidence="7">
    <location>
        <begin position="187"/>
        <end position="205"/>
    </location>
</feature>
<name>E7RXX5_9BURK</name>
<dbReference type="Proteomes" id="UP000011021">
    <property type="component" value="Unassembled WGS sequence"/>
</dbReference>
<evidence type="ECO:0000313" key="10">
    <source>
        <dbReference type="Proteomes" id="UP000011021"/>
    </source>
</evidence>
<evidence type="ECO:0000256" key="5">
    <source>
        <dbReference type="ARBA" id="ARBA00022989"/>
    </source>
</evidence>
<evidence type="ECO:0000256" key="2">
    <source>
        <dbReference type="ARBA" id="ARBA00010792"/>
    </source>
</evidence>
<comment type="caution">
    <text evidence="9">The sequence shown here is derived from an EMBL/GenBank/DDBJ whole genome shotgun (WGS) entry which is preliminary data.</text>
</comment>
<keyword evidence="5 7" id="KW-1133">Transmembrane helix</keyword>
<comment type="subcellular location">
    <subcellularLocation>
        <location evidence="1 7">Cell membrane</location>
        <topology evidence="1 7">Multi-pass membrane protein</topology>
    </subcellularLocation>
</comment>
<dbReference type="EMBL" id="AEQP01000010">
    <property type="protein sequence ID" value="EFV94799.1"/>
    <property type="molecule type" value="Genomic_DNA"/>
</dbReference>
<evidence type="ECO:0000256" key="6">
    <source>
        <dbReference type="ARBA" id="ARBA00023136"/>
    </source>
</evidence>
<proteinExistence type="inferred from homology"/>
<dbReference type="AlphaFoldDB" id="E7RXX5"/>
<evidence type="ECO:0000256" key="4">
    <source>
        <dbReference type="ARBA" id="ARBA00022692"/>
    </source>
</evidence>
<dbReference type="STRING" id="887898.HMPREF0551_1546"/>
<evidence type="ECO:0000256" key="3">
    <source>
        <dbReference type="ARBA" id="ARBA00022475"/>
    </source>
</evidence>
<dbReference type="GO" id="GO:0005886">
    <property type="term" value="C:plasma membrane"/>
    <property type="evidence" value="ECO:0007669"/>
    <property type="project" value="UniProtKB-SubCell"/>
</dbReference>
<feature type="transmembrane region" description="Helical" evidence="7">
    <location>
        <begin position="124"/>
        <end position="146"/>
    </location>
</feature>
<sequence length="217" mass="24125">MDFSALLDIFLHLDKHLEMVVQNYGVWVYALMFAIIFIETGLVVMPFLPGDSLLFVAGAIAAVGGLDLPLLMGLLAVAAVLGDAVNYSIGRYIGPKVFSWEDSRFFNREAFDRTHAFYEKHGGITIIVARFMPFIRTFAPFVAGVAQMTYARFAMFNIVGGVLWVVGLSGLGYLIGNNDWVKAHFSWVTLAMIIIPGLPAVFEVVRHYLNRRKQKAA</sequence>
<keyword evidence="3 7" id="KW-1003">Cell membrane</keyword>
<dbReference type="PANTHER" id="PTHR30353">
    <property type="entry name" value="INNER MEMBRANE PROTEIN DEDA-RELATED"/>
    <property type="match status" value="1"/>
</dbReference>
<feature type="transmembrane region" description="Helical" evidence="7">
    <location>
        <begin position="55"/>
        <end position="81"/>
    </location>
</feature>
<gene>
    <name evidence="9" type="ORF">HMPREF0551_1546</name>
</gene>
<accession>E7RXX5</accession>
<reference evidence="9 10" key="1">
    <citation type="submission" date="2010-12" db="EMBL/GenBank/DDBJ databases">
        <authorList>
            <person name="Muzny D."/>
            <person name="Qin X."/>
            <person name="Deng J."/>
            <person name="Jiang H."/>
            <person name="Liu Y."/>
            <person name="Qu J."/>
            <person name="Song X.-Z."/>
            <person name="Zhang L."/>
            <person name="Thornton R."/>
            <person name="Coyle M."/>
            <person name="Francisco L."/>
            <person name="Jackson L."/>
            <person name="Javaid M."/>
            <person name="Korchina V."/>
            <person name="Kovar C."/>
            <person name="Mata R."/>
            <person name="Mathew T."/>
            <person name="Ngo R."/>
            <person name="Nguyen L."/>
            <person name="Nguyen N."/>
            <person name="Okwuonu G."/>
            <person name="Ongeri F."/>
            <person name="Pham C."/>
            <person name="Simmons D."/>
            <person name="Wilczek-Boney K."/>
            <person name="Hale W."/>
            <person name="Jakkamsetti A."/>
            <person name="Pham P."/>
            <person name="Ruth R."/>
            <person name="San Lucas F."/>
            <person name="Warren J."/>
            <person name="Zhang J."/>
            <person name="Zhao Z."/>
            <person name="Zhou C."/>
            <person name="Zhu D."/>
            <person name="Lee S."/>
            <person name="Bess C."/>
            <person name="Blankenburg K."/>
            <person name="Forbes L."/>
            <person name="Fu Q."/>
            <person name="Gubbala S."/>
            <person name="Hirani K."/>
            <person name="Jayaseelan J.C."/>
            <person name="Lara F."/>
            <person name="Munidasa M."/>
            <person name="Palculict T."/>
            <person name="Patil S."/>
            <person name="Pu L.-L."/>
            <person name="Saada N."/>
            <person name="Tang L."/>
            <person name="Weissenberger G."/>
            <person name="Zhu Y."/>
            <person name="Hemphill L."/>
            <person name="Shang Y."/>
            <person name="Youmans B."/>
            <person name="Ayvaz T."/>
            <person name="Ross M."/>
            <person name="Santibanez J."/>
            <person name="Aqrawi P."/>
            <person name="Gross S."/>
            <person name="Joshi V."/>
            <person name="Fowler G."/>
            <person name="Nazareth L."/>
            <person name="Reid J."/>
            <person name="Worley K."/>
            <person name="Petrosino J."/>
            <person name="Highlander S."/>
            <person name="Gibbs R."/>
        </authorList>
    </citation>
    <scope>NUCLEOTIDE SEQUENCE [LARGE SCALE GENOMIC DNA]</scope>
    <source>
        <strain evidence="9 10">ATCC 51599</strain>
    </source>
</reference>
<comment type="similarity">
    <text evidence="2 7">Belongs to the DedA family.</text>
</comment>
<keyword evidence="6 7" id="KW-0472">Membrane</keyword>
<dbReference type="InterPro" id="IPR032816">
    <property type="entry name" value="VTT_dom"/>
</dbReference>
<feature type="transmembrane region" description="Helical" evidence="7">
    <location>
        <begin position="26"/>
        <end position="48"/>
    </location>
</feature>
<organism evidence="9 10">
    <name type="scientific">Lautropia mirabilis ATCC 51599</name>
    <dbReference type="NCBI Taxonomy" id="887898"/>
    <lineage>
        <taxon>Bacteria</taxon>
        <taxon>Pseudomonadati</taxon>
        <taxon>Pseudomonadota</taxon>
        <taxon>Betaproteobacteria</taxon>
        <taxon>Burkholderiales</taxon>
        <taxon>Burkholderiaceae</taxon>
        <taxon>Lautropia</taxon>
    </lineage>
</organism>
<dbReference type="NCBIfam" id="NF008102">
    <property type="entry name" value="PRK10847.1"/>
    <property type="match status" value="1"/>
</dbReference>
<keyword evidence="4 7" id="KW-0812">Transmembrane</keyword>
<evidence type="ECO:0000313" key="9">
    <source>
        <dbReference type="EMBL" id="EFV94799.1"/>
    </source>
</evidence>
<evidence type="ECO:0000256" key="7">
    <source>
        <dbReference type="RuleBase" id="RU367016"/>
    </source>
</evidence>
<keyword evidence="10" id="KW-1185">Reference proteome</keyword>
<dbReference type="HOGENOM" id="CLU_044208_6_1_4"/>